<evidence type="ECO:0008006" key="6">
    <source>
        <dbReference type="Google" id="ProtNLM"/>
    </source>
</evidence>
<feature type="region of interest" description="Disordered" evidence="1">
    <location>
        <begin position="266"/>
        <end position="370"/>
    </location>
</feature>
<dbReference type="Pfam" id="PF01585">
    <property type="entry name" value="G-patch"/>
    <property type="match status" value="1"/>
</dbReference>
<dbReference type="OrthoDB" id="21470at2759"/>
<feature type="compositionally biased region" description="Basic and acidic residues" evidence="1">
    <location>
        <begin position="23"/>
        <end position="35"/>
    </location>
</feature>
<feature type="compositionally biased region" description="Polar residues" evidence="1">
    <location>
        <begin position="268"/>
        <end position="277"/>
    </location>
</feature>
<evidence type="ECO:0000313" key="5">
    <source>
        <dbReference type="Proteomes" id="UP000287166"/>
    </source>
</evidence>
<feature type="domain" description="G-patch" evidence="3">
    <location>
        <begin position="371"/>
        <end position="420"/>
    </location>
</feature>
<dbReference type="Pfam" id="PF00498">
    <property type="entry name" value="FHA"/>
    <property type="match status" value="1"/>
</dbReference>
<protein>
    <recommendedName>
        <fullName evidence="6">G-patch domain-containing protein</fullName>
    </recommendedName>
</protein>
<dbReference type="PROSITE" id="PS50006">
    <property type="entry name" value="FHA_DOMAIN"/>
    <property type="match status" value="1"/>
</dbReference>
<dbReference type="AlphaFoldDB" id="A0A401H060"/>
<dbReference type="SUPFAM" id="SSF49879">
    <property type="entry name" value="SMAD/FHA domain"/>
    <property type="match status" value="1"/>
</dbReference>
<evidence type="ECO:0000256" key="1">
    <source>
        <dbReference type="SAM" id="MobiDB-lite"/>
    </source>
</evidence>
<organism evidence="4 5">
    <name type="scientific">Sparassis crispa</name>
    <dbReference type="NCBI Taxonomy" id="139825"/>
    <lineage>
        <taxon>Eukaryota</taxon>
        <taxon>Fungi</taxon>
        <taxon>Dikarya</taxon>
        <taxon>Basidiomycota</taxon>
        <taxon>Agaricomycotina</taxon>
        <taxon>Agaricomycetes</taxon>
        <taxon>Polyporales</taxon>
        <taxon>Sparassidaceae</taxon>
        <taxon>Sparassis</taxon>
    </lineage>
</organism>
<dbReference type="InterPro" id="IPR053027">
    <property type="entry name" value="AGGF1"/>
</dbReference>
<dbReference type="PROSITE" id="PS50174">
    <property type="entry name" value="G_PATCH"/>
    <property type="match status" value="1"/>
</dbReference>
<dbReference type="Gene3D" id="2.60.200.20">
    <property type="match status" value="1"/>
</dbReference>
<dbReference type="InParanoid" id="A0A401H060"/>
<dbReference type="STRING" id="139825.A0A401H060"/>
<proteinExistence type="predicted"/>
<feature type="compositionally biased region" description="Basic and acidic residues" evidence="1">
    <location>
        <begin position="297"/>
        <end position="315"/>
    </location>
</feature>
<sequence>MEAGEIPPDRIPAVHPHAVPSYDHLHSEWHDERSSQDISGTIHSPALEWPGDAGSPPWAAQPSDNSPHPPPKPSSRLFAHAPASLRLLVQKTSVLPKRQTLAVIDGYSEVQFGRDIAPPGSDTPRLRLKEMEVSKLHATMYWDQKREEWAVVDMGSKHGTFLRSSGSAPFGGVQGAGYSVAPDMDTSCSEEKGFRLSPPRVASIPRRLRHLDRLSVGSTTFAVHLHDDQMPCVDCSRQEGKEIPLFAVRRVERYAEANKKRELEATNAPLTVSSQSGAAGERNPKRALTMLKRSLLSRHDSPPTREPTPRYVDRSARRRALHPHIPLDTPHSHLQTKFSPSPASYPVSRSESPFASIPTSSRSAPPTPLPDTNVGHRLLMKQGWQPGTSLGQAESGGLALVEPLEVSGNVGRAGLGMSASAALPPGVGNVEIEWKEDGKFRRWASLRTEDIAR</sequence>
<dbReference type="Proteomes" id="UP000287166">
    <property type="component" value="Unassembled WGS sequence"/>
</dbReference>
<feature type="region of interest" description="Disordered" evidence="1">
    <location>
        <begin position="1"/>
        <end position="77"/>
    </location>
</feature>
<feature type="compositionally biased region" description="Polar residues" evidence="1">
    <location>
        <begin position="332"/>
        <end position="364"/>
    </location>
</feature>
<dbReference type="InterPro" id="IPR008984">
    <property type="entry name" value="SMAD_FHA_dom_sf"/>
</dbReference>
<dbReference type="RefSeq" id="XP_027618716.1">
    <property type="nucleotide sequence ID" value="XM_027762915.1"/>
</dbReference>
<comment type="caution">
    <text evidence="4">The sequence shown here is derived from an EMBL/GenBank/DDBJ whole genome shotgun (WGS) entry which is preliminary data.</text>
</comment>
<evidence type="ECO:0000259" key="2">
    <source>
        <dbReference type="PROSITE" id="PS50006"/>
    </source>
</evidence>
<dbReference type="InterPro" id="IPR000253">
    <property type="entry name" value="FHA_dom"/>
</dbReference>
<reference evidence="4 5" key="1">
    <citation type="journal article" date="2018" name="Sci. Rep.">
        <title>Genome sequence of the cauliflower mushroom Sparassis crispa (Hanabiratake) and its association with beneficial usage.</title>
        <authorList>
            <person name="Kiyama R."/>
            <person name="Furutani Y."/>
            <person name="Kawaguchi K."/>
            <person name="Nakanishi T."/>
        </authorList>
    </citation>
    <scope>NUCLEOTIDE SEQUENCE [LARGE SCALE GENOMIC DNA]</scope>
</reference>
<feature type="domain" description="FHA" evidence="2">
    <location>
        <begin position="110"/>
        <end position="167"/>
    </location>
</feature>
<dbReference type="SMART" id="SM00443">
    <property type="entry name" value="G_patch"/>
    <property type="match status" value="1"/>
</dbReference>
<accession>A0A401H060</accession>
<keyword evidence="5" id="KW-1185">Reference proteome</keyword>
<gene>
    <name evidence="4" type="ORF">SCP_1200280</name>
</gene>
<dbReference type="EMBL" id="BFAD01000012">
    <property type="protein sequence ID" value="GBE87803.1"/>
    <property type="molecule type" value="Genomic_DNA"/>
</dbReference>
<dbReference type="InterPro" id="IPR000467">
    <property type="entry name" value="G_patch_dom"/>
</dbReference>
<evidence type="ECO:0000313" key="4">
    <source>
        <dbReference type="EMBL" id="GBE87803.1"/>
    </source>
</evidence>
<evidence type="ECO:0000259" key="3">
    <source>
        <dbReference type="PROSITE" id="PS50174"/>
    </source>
</evidence>
<name>A0A401H060_9APHY</name>
<dbReference type="PANTHER" id="PTHR23106:SF24">
    <property type="entry name" value="ANGIOGENIC FACTOR WITH G PATCH AND FHA DOMAINS 1"/>
    <property type="match status" value="1"/>
</dbReference>
<dbReference type="PANTHER" id="PTHR23106">
    <property type="entry name" value="ANGIOGENIC FACTOR WITH G PATCH AND FHA DOMAINS 1"/>
    <property type="match status" value="1"/>
</dbReference>
<dbReference type="GeneID" id="38784720"/>
<dbReference type="GO" id="GO:0003676">
    <property type="term" value="F:nucleic acid binding"/>
    <property type="evidence" value="ECO:0007669"/>
    <property type="project" value="InterPro"/>
</dbReference>